<protein>
    <submittedName>
        <fullName evidence="3">Spb1 C-terminal domain-containing protein</fullName>
    </submittedName>
</protein>
<evidence type="ECO:0000313" key="3">
    <source>
        <dbReference type="EMBL" id="KAF5833810.1"/>
    </source>
</evidence>
<feature type="compositionally biased region" description="Acidic residues" evidence="1">
    <location>
        <begin position="111"/>
        <end position="120"/>
    </location>
</feature>
<gene>
    <name evidence="3" type="ORF">DUNSADRAFT_9757</name>
</gene>
<sequence length="304" mass="33475">MDGELDGEDGAAEGEDEDGVEVLGKDGYDDSDEERQDGKQRAGKRNAPAESRRAAQTQEGDEQDEEEQAGPLSAAGGSENGKRADKDKNGFEVVPQQKRKKGDDSDGSGTDSDDEFDALDDQGKAEVLALAKRMLHRKDKESIMDAAYNRYAFHDTGMPRWFAEDEARHMKPIMPVTKEEVEAEKARLKAVDARPIKKVAEAKARQHRKAVSRLQGAREKAEAIAAQEDVPMNSKMREIERIYARARAGGKKGKGGKDDKKNNKKGKGKGKGPPMDKRMLKDKRAAKAQEKRSKGKKGKGRGKK</sequence>
<feature type="domain" description="Ribosomal RNA methyltransferase SPB1-like C-terminal" evidence="2">
    <location>
        <begin position="85"/>
        <end position="291"/>
    </location>
</feature>
<comment type="caution">
    <text evidence="3">The sequence shown here is derived from an EMBL/GenBank/DDBJ whole genome shotgun (WGS) entry which is preliminary data.</text>
</comment>
<name>A0ABQ7GGT0_DUNSA</name>
<dbReference type="Proteomes" id="UP000815325">
    <property type="component" value="Unassembled WGS sequence"/>
</dbReference>
<keyword evidence="4" id="KW-1185">Reference proteome</keyword>
<evidence type="ECO:0000259" key="2">
    <source>
        <dbReference type="Pfam" id="PF07780"/>
    </source>
</evidence>
<dbReference type="InterPro" id="IPR012920">
    <property type="entry name" value="rRNA_MeTfrase_SPB1-like_C"/>
</dbReference>
<dbReference type="Pfam" id="PF07780">
    <property type="entry name" value="Spb1_C"/>
    <property type="match status" value="1"/>
</dbReference>
<reference evidence="3" key="1">
    <citation type="submission" date="2017-08" db="EMBL/GenBank/DDBJ databases">
        <authorList>
            <person name="Polle J.E."/>
            <person name="Barry K."/>
            <person name="Cushman J."/>
            <person name="Schmutz J."/>
            <person name="Tran D."/>
            <person name="Hathwaick L.T."/>
            <person name="Yim W.C."/>
            <person name="Jenkins J."/>
            <person name="Mckie-Krisberg Z.M."/>
            <person name="Prochnik S."/>
            <person name="Lindquist E."/>
            <person name="Dockter R.B."/>
            <person name="Adam C."/>
            <person name="Molina H."/>
            <person name="Bunkerborg J."/>
            <person name="Jin E."/>
            <person name="Buchheim M."/>
            <person name="Magnuson J."/>
        </authorList>
    </citation>
    <scope>NUCLEOTIDE SEQUENCE</scope>
    <source>
        <strain evidence="3">CCAP 19/18</strain>
    </source>
</reference>
<feature type="compositionally biased region" description="Acidic residues" evidence="1">
    <location>
        <begin position="1"/>
        <end position="20"/>
    </location>
</feature>
<organism evidence="3 4">
    <name type="scientific">Dunaliella salina</name>
    <name type="common">Green alga</name>
    <name type="synonym">Protococcus salinus</name>
    <dbReference type="NCBI Taxonomy" id="3046"/>
    <lineage>
        <taxon>Eukaryota</taxon>
        <taxon>Viridiplantae</taxon>
        <taxon>Chlorophyta</taxon>
        <taxon>core chlorophytes</taxon>
        <taxon>Chlorophyceae</taxon>
        <taxon>CS clade</taxon>
        <taxon>Chlamydomonadales</taxon>
        <taxon>Dunaliellaceae</taxon>
        <taxon>Dunaliella</taxon>
    </lineage>
</organism>
<feature type="region of interest" description="Disordered" evidence="1">
    <location>
        <begin position="200"/>
        <end position="304"/>
    </location>
</feature>
<evidence type="ECO:0000313" key="4">
    <source>
        <dbReference type="Proteomes" id="UP000815325"/>
    </source>
</evidence>
<feature type="compositionally biased region" description="Basic and acidic residues" evidence="1">
    <location>
        <begin position="80"/>
        <end position="90"/>
    </location>
</feature>
<feature type="compositionally biased region" description="Acidic residues" evidence="1">
    <location>
        <begin position="59"/>
        <end position="68"/>
    </location>
</feature>
<evidence type="ECO:0000256" key="1">
    <source>
        <dbReference type="SAM" id="MobiDB-lite"/>
    </source>
</evidence>
<dbReference type="EMBL" id="MU069790">
    <property type="protein sequence ID" value="KAF5833810.1"/>
    <property type="molecule type" value="Genomic_DNA"/>
</dbReference>
<proteinExistence type="predicted"/>
<feature type="compositionally biased region" description="Basic residues" evidence="1">
    <location>
        <begin position="293"/>
        <end position="304"/>
    </location>
</feature>
<accession>A0ABQ7GGT0</accession>
<feature type="region of interest" description="Disordered" evidence="1">
    <location>
        <begin position="1"/>
        <end position="120"/>
    </location>
</feature>
<feature type="compositionally biased region" description="Basic and acidic residues" evidence="1">
    <location>
        <begin position="274"/>
        <end position="292"/>
    </location>
</feature>